<gene>
    <name evidence="3" type="ORF">AAW01_07500</name>
</gene>
<proteinExistence type="predicted"/>
<evidence type="ECO:0000259" key="1">
    <source>
        <dbReference type="Pfam" id="PF21374"/>
    </source>
</evidence>
<evidence type="ECO:0000259" key="2">
    <source>
        <dbReference type="Pfam" id="PF22772"/>
    </source>
</evidence>
<dbReference type="Pfam" id="PF21374">
    <property type="entry name" value="WsaF_N"/>
    <property type="match status" value="1"/>
</dbReference>
<evidence type="ECO:0000313" key="3">
    <source>
        <dbReference type="EMBL" id="KLE31431.1"/>
    </source>
</evidence>
<organism evidence="3 4">
    <name type="scientific">Aurantiacibacter gangjinensis</name>
    <dbReference type="NCBI Taxonomy" id="502682"/>
    <lineage>
        <taxon>Bacteria</taxon>
        <taxon>Pseudomonadati</taxon>
        <taxon>Pseudomonadota</taxon>
        <taxon>Alphaproteobacteria</taxon>
        <taxon>Sphingomonadales</taxon>
        <taxon>Erythrobacteraceae</taxon>
        <taxon>Aurantiacibacter</taxon>
    </lineage>
</organism>
<dbReference type="AlphaFoldDB" id="A0A0G9ML23"/>
<dbReference type="InterPro" id="IPR048510">
    <property type="entry name" value="WsaF_N"/>
</dbReference>
<dbReference type="PATRIC" id="fig|502682.8.peg.1531"/>
<feature type="domain" description="WsaF C-terminal" evidence="2">
    <location>
        <begin position="224"/>
        <end position="355"/>
    </location>
</feature>
<dbReference type="EMBL" id="LBHC01000002">
    <property type="protein sequence ID" value="KLE31431.1"/>
    <property type="molecule type" value="Genomic_DNA"/>
</dbReference>
<dbReference type="Pfam" id="PF22772">
    <property type="entry name" value="WsaF_C"/>
    <property type="match status" value="1"/>
</dbReference>
<dbReference type="GO" id="GO:0030247">
    <property type="term" value="F:polysaccharide binding"/>
    <property type="evidence" value="ECO:0007669"/>
    <property type="project" value="InterPro"/>
</dbReference>
<protein>
    <recommendedName>
        <fullName evidence="5">Glycosyltransferase</fullName>
    </recommendedName>
</protein>
<dbReference type="Proteomes" id="UP000053070">
    <property type="component" value="Unassembled WGS sequence"/>
</dbReference>
<dbReference type="STRING" id="502682.BMF35_a0504"/>
<name>A0A0G9ML23_9SPHN</name>
<sequence length="395" mass="44043">MRGAIAPPPIDDVVLADYRMERDDSAEPRLSFVLPNLAQSELYGGISTGIDLTLRLLQKLAPGVSLRVILANPTMQSDFDIFDKAAAAADISEHRIEHFAIRGNDAVIPVRRREMFLTYNWWTTLNISPLLRQQATEFETQPKPLIYLVQDYEPHMMPFSSALNLAREALDSPDRLWRIFNSKNLQAYTCLQGHTAERDFVFEPVMNEALRPALAQAAGATRERRILIYGRPSIARNCFPALVRGLRAWARDCPGSDRWEIASAGAAHADIELGNGKRIQSLGKLTLEDYARVLLQSSVGVSLMSSPHPSYPPLEMANFGLRTITNRFTCKSWENGHPNIFPVDSIQADPLSRAIAQACDMWPEAPVLAPDPTFTRDDAYPFMPELAEAVSAQLA</sequence>
<comment type="caution">
    <text evidence="3">The sequence shown here is derived from an EMBL/GenBank/DDBJ whole genome shotgun (WGS) entry which is preliminary data.</text>
</comment>
<evidence type="ECO:0000313" key="4">
    <source>
        <dbReference type="Proteomes" id="UP000053070"/>
    </source>
</evidence>
<reference evidence="3 4" key="1">
    <citation type="submission" date="2015-04" db="EMBL/GenBank/DDBJ databases">
        <title>The draft genome sequence of Erythrobacr gangjinensis K7-2.</title>
        <authorList>
            <person name="Zhuang L."/>
            <person name="Liu Y."/>
            <person name="Shao Z."/>
        </authorList>
    </citation>
    <scope>NUCLEOTIDE SEQUENCE [LARGE SCALE GENOMIC DNA]</scope>
    <source>
        <strain evidence="3 4">K7-2</strain>
    </source>
</reference>
<dbReference type="Gene3D" id="3.40.50.11090">
    <property type="match status" value="1"/>
</dbReference>
<dbReference type="Gene3D" id="3.40.50.2000">
    <property type="entry name" value="Glycogen Phosphorylase B"/>
    <property type="match status" value="1"/>
</dbReference>
<feature type="domain" description="WsaF N-terminal" evidence="1">
    <location>
        <begin position="29"/>
        <end position="183"/>
    </location>
</feature>
<dbReference type="InterPro" id="IPR055050">
    <property type="entry name" value="WsaF_C"/>
</dbReference>
<keyword evidence="4" id="KW-1185">Reference proteome</keyword>
<accession>A0A0G9ML23</accession>
<evidence type="ECO:0008006" key="5">
    <source>
        <dbReference type="Google" id="ProtNLM"/>
    </source>
</evidence>